<reference evidence="1 2" key="1">
    <citation type="journal article" date="2019" name="Sci. Rep.">
        <title>Orb-weaving spider Araneus ventricosus genome elucidates the spidroin gene catalogue.</title>
        <authorList>
            <person name="Kono N."/>
            <person name="Nakamura H."/>
            <person name="Ohtoshi R."/>
            <person name="Moran D.A.P."/>
            <person name="Shinohara A."/>
            <person name="Yoshida Y."/>
            <person name="Fujiwara M."/>
            <person name="Mori M."/>
            <person name="Tomita M."/>
            <person name="Arakawa K."/>
        </authorList>
    </citation>
    <scope>NUCLEOTIDE SEQUENCE [LARGE SCALE GENOMIC DNA]</scope>
</reference>
<sequence>IVWEVIPRENKMFAFYQSRSLHFPNQFSCFSLAALWSEMILKHGGTITTELGLSTLCGVSDGFTARHIKYAVEQVLEPNKFYNRPMS</sequence>
<organism evidence="1 2">
    <name type="scientific">Araneus ventricosus</name>
    <name type="common">Orbweaver spider</name>
    <name type="synonym">Epeira ventricosa</name>
    <dbReference type="NCBI Taxonomy" id="182803"/>
    <lineage>
        <taxon>Eukaryota</taxon>
        <taxon>Metazoa</taxon>
        <taxon>Ecdysozoa</taxon>
        <taxon>Arthropoda</taxon>
        <taxon>Chelicerata</taxon>
        <taxon>Arachnida</taxon>
        <taxon>Araneae</taxon>
        <taxon>Araneomorphae</taxon>
        <taxon>Entelegynae</taxon>
        <taxon>Araneoidea</taxon>
        <taxon>Araneidae</taxon>
        <taxon>Araneus</taxon>
    </lineage>
</organism>
<evidence type="ECO:0000313" key="1">
    <source>
        <dbReference type="EMBL" id="GBO07548.1"/>
    </source>
</evidence>
<protein>
    <submittedName>
        <fullName evidence="1">Uncharacterized protein</fullName>
    </submittedName>
</protein>
<accession>A0A4Y2U3Y3</accession>
<proteinExistence type="predicted"/>
<keyword evidence="2" id="KW-1185">Reference proteome</keyword>
<dbReference type="Proteomes" id="UP000499080">
    <property type="component" value="Unassembled WGS sequence"/>
</dbReference>
<dbReference type="AlphaFoldDB" id="A0A4Y2U3Y3"/>
<comment type="caution">
    <text evidence="1">The sequence shown here is derived from an EMBL/GenBank/DDBJ whole genome shotgun (WGS) entry which is preliminary data.</text>
</comment>
<dbReference type="EMBL" id="BGPR01033564">
    <property type="protein sequence ID" value="GBO07548.1"/>
    <property type="molecule type" value="Genomic_DNA"/>
</dbReference>
<gene>
    <name evidence="1" type="ORF">AVEN_188742_1</name>
</gene>
<evidence type="ECO:0000313" key="2">
    <source>
        <dbReference type="Proteomes" id="UP000499080"/>
    </source>
</evidence>
<name>A0A4Y2U3Y3_ARAVE</name>
<feature type="non-terminal residue" evidence="1">
    <location>
        <position position="1"/>
    </location>
</feature>